<dbReference type="Gene3D" id="3.10.105.10">
    <property type="entry name" value="Dipeptide-binding Protein, Domain 3"/>
    <property type="match status" value="1"/>
</dbReference>
<evidence type="ECO:0000256" key="5">
    <source>
        <dbReference type="SAM" id="SignalP"/>
    </source>
</evidence>
<feature type="compositionally biased region" description="Basic and acidic residues" evidence="4">
    <location>
        <begin position="27"/>
        <end position="40"/>
    </location>
</feature>
<name>A0A173XBF7_9FIRM</name>
<dbReference type="PIRSF" id="PIRSF002741">
    <property type="entry name" value="MppA"/>
    <property type="match status" value="1"/>
</dbReference>
<dbReference type="Gene3D" id="3.90.76.10">
    <property type="entry name" value="Dipeptide-binding Protein, Domain 1"/>
    <property type="match status" value="1"/>
</dbReference>
<dbReference type="RefSeq" id="WP_055057294.1">
    <property type="nucleotide sequence ID" value="NZ_CYZP01000002.1"/>
</dbReference>
<dbReference type="AlphaFoldDB" id="A0A173XBF7"/>
<evidence type="ECO:0000256" key="3">
    <source>
        <dbReference type="ARBA" id="ARBA00022729"/>
    </source>
</evidence>
<proteinExistence type="inferred from homology"/>
<dbReference type="PANTHER" id="PTHR30290">
    <property type="entry name" value="PERIPLASMIC BINDING COMPONENT OF ABC TRANSPORTER"/>
    <property type="match status" value="1"/>
</dbReference>
<evidence type="ECO:0000256" key="2">
    <source>
        <dbReference type="ARBA" id="ARBA00022448"/>
    </source>
</evidence>
<keyword evidence="3 5" id="KW-0732">Signal</keyword>
<feature type="region of interest" description="Disordered" evidence="4">
    <location>
        <begin position="25"/>
        <end position="55"/>
    </location>
</feature>
<feature type="domain" description="Solute-binding protein family 5" evidence="6">
    <location>
        <begin position="100"/>
        <end position="448"/>
    </location>
</feature>
<dbReference type="PANTHER" id="PTHR30290:SF9">
    <property type="entry name" value="OLIGOPEPTIDE-BINDING PROTEIN APPA"/>
    <property type="match status" value="1"/>
</dbReference>
<organism evidence="7 8">
    <name type="scientific">Blautia obeum</name>
    <dbReference type="NCBI Taxonomy" id="40520"/>
    <lineage>
        <taxon>Bacteria</taxon>
        <taxon>Bacillati</taxon>
        <taxon>Bacillota</taxon>
        <taxon>Clostridia</taxon>
        <taxon>Lachnospirales</taxon>
        <taxon>Lachnospiraceae</taxon>
        <taxon>Blautia</taxon>
    </lineage>
</organism>
<dbReference type="Gene3D" id="3.40.190.10">
    <property type="entry name" value="Periplasmic binding protein-like II"/>
    <property type="match status" value="1"/>
</dbReference>
<feature type="chain" id="PRO_5038477555" evidence="5">
    <location>
        <begin position="26"/>
        <end position="531"/>
    </location>
</feature>
<dbReference type="GO" id="GO:0015833">
    <property type="term" value="P:peptide transport"/>
    <property type="evidence" value="ECO:0007669"/>
    <property type="project" value="TreeGrafter"/>
</dbReference>
<dbReference type="PROSITE" id="PS51257">
    <property type="entry name" value="PROKAR_LIPOPROTEIN"/>
    <property type="match status" value="1"/>
</dbReference>
<dbReference type="GO" id="GO:0042597">
    <property type="term" value="C:periplasmic space"/>
    <property type="evidence" value="ECO:0007669"/>
    <property type="project" value="UniProtKB-ARBA"/>
</dbReference>
<dbReference type="SUPFAM" id="SSF53850">
    <property type="entry name" value="Periplasmic binding protein-like II"/>
    <property type="match status" value="1"/>
</dbReference>
<gene>
    <name evidence="7" type="primary">gsiB_1</name>
    <name evidence="7" type="ORF">ERS852476_00268</name>
</gene>
<feature type="signal peptide" evidence="5">
    <location>
        <begin position="1"/>
        <end position="25"/>
    </location>
</feature>
<dbReference type="InterPro" id="IPR039424">
    <property type="entry name" value="SBP_5"/>
</dbReference>
<dbReference type="Proteomes" id="UP000095645">
    <property type="component" value="Unassembled WGS sequence"/>
</dbReference>
<dbReference type="InterPro" id="IPR000914">
    <property type="entry name" value="SBP_5_dom"/>
</dbReference>
<protein>
    <submittedName>
        <fullName evidence="7">Glutathione-binding protein gsiB</fullName>
    </submittedName>
</protein>
<evidence type="ECO:0000313" key="7">
    <source>
        <dbReference type="EMBL" id="CUN48964.1"/>
    </source>
</evidence>
<dbReference type="Pfam" id="PF00496">
    <property type="entry name" value="SBP_bac_5"/>
    <property type="match status" value="1"/>
</dbReference>
<evidence type="ECO:0000256" key="4">
    <source>
        <dbReference type="SAM" id="MobiDB-lite"/>
    </source>
</evidence>
<keyword evidence="2" id="KW-0813">Transport</keyword>
<dbReference type="InterPro" id="IPR030678">
    <property type="entry name" value="Peptide/Ni-bd"/>
</dbReference>
<accession>A0A173XBF7</accession>
<comment type="similarity">
    <text evidence="1">Belongs to the bacterial solute-binding protein 5 family.</text>
</comment>
<evidence type="ECO:0000259" key="6">
    <source>
        <dbReference type="Pfam" id="PF00496"/>
    </source>
</evidence>
<evidence type="ECO:0000313" key="8">
    <source>
        <dbReference type="Proteomes" id="UP000095645"/>
    </source>
</evidence>
<evidence type="ECO:0000256" key="1">
    <source>
        <dbReference type="ARBA" id="ARBA00005695"/>
    </source>
</evidence>
<reference evidence="7 8" key="1">
    <citation type="submission" date="2015-09" db="EMBL/GenBank/DDBJ databases">
        <authorList>
            <consortium name="Pathogen Informatics"/>
        </authorList>
    </citation>
    <scope>NUCLEOTIDE SEQUENCE [LARGE SCALE GENOMIC DNA]</scope>
    <source>
        <strain evidence="7 8">2789STDY5834861</strain>
    </source>
</reference>
<sequence length="531" mass="57907">MKNHVRKALTLLLAATMAVSMTACGGGKKDDGAAEPKEDAVATTEESTQESAGGYKDTIVWGQGADVTSMDPHQGKETPAVQVTNNIFDTLTIVNPETNEVEPQIAESWEQTDDKTYVFKIRQGIKFHDGSDLTAEDVKFSLERAINSAAVSYVVDFIDTIEVNDEYTVTITTDAPYAPTLRNLAVPFAAIVPKAVVEADEEGFKTNPVGSGPYKFVEWKQGDSVKLEAFDDYYAGAPATKYLQMKVIPEAAQRTIALETGEIDLAYDIIANDKDKVADNADLQLLETPSLSCYYVTMNMKQKPFDDIRVREAINLAIDRQLLVDTIINGAGQVADAIIAPAVFGYSSPGAYEYDPEKAKELLAEAGYADGFDTSICVNDNQERTEACQAIQAMLAEVGINCEVEVMEFGSFIDKTAAGDFDTAFMGWSTSTIDADYTYYSLEHSSQQGPAGNRSFIADPDVDKLVEEGRSNTDPAAREKIYADLAVKLKEINNNAPLYYNSILVGASNKVENFVVDPIGYHKLDQVKVAE</sequence>
<dbReference type="EMBL" id="CYZP01000002">
    <property type="protein sequence ID" value="CUN48964.1"/>
    <property type="molecule type" value="Genomic_DNA"/>
</dbReference>
<dbReference type="GO" id="GO:0043190">
    <property type="term" value="C:ATP-binding cassette (ABC) transporter complex"/>
    <property type="evidence" value="ECO:0007669"/>
    <property type="project" value="InterPro"/>
</dbReference>
<dbReference type="GO" id="GO:1904680">
    <property type="term" value="F:peptide transmembrane transporter activity"/>
    <property type="evidence" value="ECO:0007669"/>
    <property type="project" value="TreeGrafter"/>
</dbReference>